<evidence type="ECO:0000313" key="2">
    <source>
        <dbReference type="EnsemblPlants" id="cds.evm.model.10.55"/>
    </source>
</evidence>
<evidence type="ECO:0008006" key="4">
    <source>
        <dbReference type="Google" id="ProtNLM"/>
    </source>
</evidence>
<dbReference type="PANTHER" id="PTHR31286">
    <property type="entry name" value="GLYCINE-RICH CELL WALL STRUCTURAL PROTEIN 1.8-LIKE"/>
    <property type="match status" value="1"/>
</dbReference>
<dbReference type="EnsemblPlants" id="evm.model.10.55">
    <property type="protein sequence ID" value="cds.evm.model.10.55"/>
    <property type="gene ID" value="evm.TU.10.55"/>
</dbReference>
<sequence>MAGRGRPRKDALKGSGSRGFDGPNSKGKRNVTGNAGKKRGPTSSDVVLKTNSMEEILGVAELEVTESETEEEPDRPPQTLEDVAQVLSPRASRVHLQRYGEVRSDFVSFLEATKRCENNLKAAMVCYVLGANPPLGPFEGFARRMWKDKGVDKGEKALFKIVEQLGKPIMLDDITKKKERLNFPRIMIEVRLFQEFPEMIYFRNELQQDIDIMVKYKWLPIVCGNCTGLGHGTSVCRKTKETKAIWVPKNIEKNKEKVTEAKMDAEGFQQVKNKGRKSDKRAAKLNTGSTSKGQIQDTQTETSNAFKILAAAEIELLEAK</sequence>
<reference evidence="2" key="1">
    <citation type="submission" date="2021-03" db="UniProtKB">
        <authorList>
            <consortium name="EnsemblPlants"/>
        </authorList>
    </citation>
    <scope>IDENTIFICATION</scope>
</reference>
<dbReference type="AlphaFoldDB" id="A0A803QPA7"/>
<feature type="region of interest" description="Disordered" evidence="1">
    <location>
        <begin position="1"/>
        <end position="50"/>
    </location>
</feature>
<feature type="compositionally biased region" description="Acidic residues" evidence="1">
    <location>
        <begin position="63"/>
        <end position="73"/>
    </location>
</feature>
<evidence type="ECO:0000256" key="1">
    <source>
        <dbReference type="SAM" id="MobiDB-lite"/>
    </source>
</evidence>
<protein>
    <recommendedName>
        <fullName evidence="4">DUF4283 domain-containing protein</fullName>
    </recommendedName>
</protein>
<accession>A0A803QPA7</accession>
<dbReference type="Proteomes" id="UP000596661">
    <property type="component" value="Unassembled WGS sequence"/>
</dbReference>
<feature type="region of interest" description="Disordered" evidence="1">
    <location>
        <begin position="61"/>
        <end position="80"/>
    </location>
</feature>
<organism evidence="2 3">
    <name type="scientific">Cannabis sativa</name>
    <name type="common">Hemp</name>
    <name type="synonym">Marijuana</name>
    <dbReference type="NCBI Taxonomy" id="3483"/>
    <lineage>
        <taxon>Eukaryota</taxon>
        <taxon>Viridiplantae</taxon>
        <taxon>Streptophyta</taxon>
        <taxon>Embryophyta</taxon>
        <taxon>Tracheophyta</taxon>
        <taxon>Spermatophyta</taxon>
        <taxon>Magnoliopsida</taxon>
        <taxon>eudicotyledons</taxon>
        <taxon>Gunneridae</taxon>
        <taxon>Pentapetalae</taxon>
        <taxon>rosids</taxon>
        <taxon>fabids</taxon>
        <taxon>Rosales</taxon>
        <taxon>Cannabaceae</taxon>
        <taxon>Cannabis</taxon>
    </lineage>
</organism>
<dbReference type="PANTHER" id="PTHR31286:SF165">
    <property type="entry name" value="DUF4283 DOMAIN-CONTAINING PROTEIN"/>
    <property type="match status" value="1"/>
</dbReference>
<dbReference type="Gramene" id="evm.model.10.55">
    <property type="protein sequence ID" value="cds.evm.model.10.55"/>
    <property type="gene ID" value="evm.TU.10.55"/>
</dbReference>
<evidence type="ECO:0000313" key="3">
    <source>
        <dbReference type="Proteomes" id="UP000596661"/>
    </source>
</evidence>
<name>A0A803QPA7_CANSA</name>
<dbReference type="InterPro" id="IPR040256">
    <property type="entry name" value="At4g02000-like"/>
</dbReference>
<feature type="compositionally biased region" description="Polar residues" evidence="1">
    <location>
        <begin position="41"/>
        <end position="50"/>
    </location>
</feature>
<keyword evidence="3" id="KW-1185">Reference proteome</keyword>
<feature type="compositionally biased region" description="Polar residues" evidence="1">
    <location>
        <begin position="286"/>
        <end position="299"/>
    </location>
</feature>
<feature type="region of interest" description="Disordered" evidence="1">
    <location>
        <begin position="269"/>
        <end position="299"/>
    </location>
</feature>
<proteinExistence type="predicted"/>
<dbReference type="EMBL" id="UZAU01000784">
    <property type="status" value="NOT_ANNOTATED_CDS"/>
    <property type="molecule type" value="Genomic_DNA"/>
</dbReference>